<evidence type="ECO:0000256" key="1">
    <source>
        <dbReference type="SAM" id="Phobius"/>
    </source>
</evidence>
<dbReference type="EMBL" id="VXIV02003323">
    <property type="protein sequence ID" value="KAF6018319.1"/>
    <property type="molecule type" value="Genomic_DNA"/>
</dbReference>
<dbReference type="Proteomes" id="UP000593567">
    <property type="component" value="Unassembled WGS sequence"/>
</dbReference>
<keyword evidence="3" id="KW-1185">Reference proteome</keyword>
<evidence type="ECO:0000313" key="2">
    <source>
        <dbReference type="EMBL" id="KAF6018319.1"/>
    </source>
</evidence>
<protein>
    <submittedName>
        <fullName evidence="2">Uncharacterized protein</fullName>
    </submittedName>
</protein>
<dbReference type="OrthoDB" id="546820at2759"/>
<comment type="caution">
    <text evidence="2">The sequence shown here is derived from an EMBL/GenBank/DDBJ whole genome shotgun (WGS) entry which is preliminary data.</text>
</comment>
<keyword evidence="1" id="KW-0812">Transmembrane</keyword>
<feature type="transmembrane region" description="Helical" evidence="1">
    <location>
        <begin position="97"/>
        <end position="121"/>
    </location>
</feature>
<reference evidence="2" key="1">
    <citation type="submission" date="2020-06" db="EMBL/GenBank/DDBJ databases">
        <title>Draft genome of Bugula neritina, a colonial animal packing powerful symbionts and potential medicines.</title>
        <authorList>
            <person name="Rayko M."/>
        </authorList>
    </citation>
    <scope>NUCLEOTIDE SEQUENCE [LARGE SCALE GENOMIC DNA]</scope>
    <source>
        <strain evidence="2">Kwan_BN1</strain>
    </source>
</reference>
<evidence type="ECO:0000313" key="3">
    <source>
        <dbReference type="Proteomes" id="UP000593567"/>
    </source>
</evidence>
<proteinExistence type="predicted"/>
<organism evidence="2 3">
    <name type="scientific">Bugula neritina</name>
    <name type="common">Brown bryozoan</name>
    <name type="synonym">Sertularia neritina</name>
    <dbReference type="NCBI Taxonomy" id="10212"/>
    <lineage>
        <taxon>Eukaryota</taxon>
        <taxon>Metazoa</taxon>
        <taxon>Spiralia</taxon>
        <taxon>Lophotrochozoa</taxon>
        <taxon>Bryozoa</taxon>
        <taxon>Gymnolaemata</taxon>
        <taxon>Cheilostomatida</taxon>
        <taxon>Flustrina</taxon>
        <taxon>Buguloidea</taxon>
        <taxon>Bugulidae</taxon>
        <taxon>Bugula</taxon>
    </lineage>
</organism>
<accession>A0A7J7IWN3</accession>
<keyword evidence="1" id="KW-0472">Membrane</keyword>
<keyword evidence="1" id="KW-1133">Transmembrane helix</keyword>
<name>A0A7J7IWN3_BUGNE</name>
<dbReference type="AlphaFoldDB" id="A0A7J7IWN3"/>
<gene>
    <name evidence="2" type="ORF">EB796_023405</name>
</gene>
<sequence>MGVIGYATDWNQTDYTGVDDEGKVDARFIVPLVLQYLTPPVVAIIGLGASLLPLCHPLTRLCSAPAQCLPRMSTSLCLDLRYVLYYPKYLHLYPSYVLGYVTQAILLYYAFCYFILCLKYLHLEPKCMP</sequence>